<evidence type="ECO:0000256" key="3">
    <source>
        <dbReference type="ARBA" id="ARBA00011037"/>
    </source>
</evidence>
<feature type="binding site" evidence="8 10">
    <location>
        <position position="76"/>
    </location>
    <ligand>
        <name>substrate</name>
    </ligand>
</feature>
<dbReference type="NCBIfam" id="NF003805">
    <property type="entry name" value="PRK05395.1-2"/>
    <property type="match status" value="1"/>
</dbReference>
<dbReference type="CDD" id="cd00466">
    <property type="entry name" value="DHQase_II"/>
    <property type="match status" value="1"/>
</dbReference>
<evidence type="ECO:0000256" key="7">
    <source>
        <dbReference type="ARBA" id="ARBA00023239"/>
    </source>
</evidence>
<comment type="function">
    <text evidence="8">Catalyzes a trans-dehydration via an enolate intermediate.</text>
</comment>
<keyword evidence="6 8" id="KW-0057">Aromatic amino acid biosynthesis</keyword>
<dbReference type="InterPro" id="IPR001874">
    <property type="entry name" value="DHquinase_II"/>
</dbReference>
<dbReference type="NCBIfam" id="NF003804">
    <property type="entry name" value="PRK05395.1-1"/>
    <property type="match status" value="1"/>
</dbReference>
<dbReference type="NCBIfam" id="NF003806">
    <property type="entry name" value="PRK05395.1-3"/>
    <property type="match status" value="1"/>
</dbReference>
<evidence type="ECO:0000256" key="8">
    <source>
        <dbReference type="HAMAP-Rule" id="MF_00169"/>
    </source>
</evidence>
<dbReference type="InterPro" id="IPR018509">
    <property type="entry name" value="DHquinase_II_CS"/>
</dbReference>
<proteinExistence type="inferred from homology"/>
<comment type="similarity">
    <text evidence="3 8">Belongs to the type-II 3-dehydroquinase family.</text>
</comment>
<feature type="binding site" evidence="8 10">
    <location>
        <position position="89"/>
    </location>
    <ligand>
        <name>substrate</name>
    </ligand>
</feature>
<dbReference type="Pfam" id="PF01220">
    <property type="entry name" value="DHquinase_II"/>
    <property type="match status" value="1"/>
</dbReference>
<dbReference type="GO" id="GO:0009423">
    <property type="term" value="P:chorismate biosynthetic process"/>
    <property type="evidence" value="ECO:0007669"/>
    <property type="project" value="UniProtKB-UniRule"/>
</dbReference>
<organism evidence="12 13">
    <name type="scientific">Corynebacterium maris DSM 45190</name>
    <dbReference type="NCBI Taxonomy" id="1224163"/>
    <lineage>
        <taxon>Bacteria</taxon>
        <taxon>Bacillati</taxon>
        <taxon>Actinomycetota</taxon>
        <taxon>Actinomycetes</taxon>
        <taxon>Mycobacteriales</taxon>
        <taxon>Corynebacteriaceae</taxon>
        <taxon>Corynebacterium</taxon>
    </lineage>
</organism>
<dbReference type="HAMAP" id="MF_00169">
    <property type="entry name" value="AroQ"/>
    <property type="match status" value="1"/>
</dbReference>
<protein>
    <recommendedName>
        <fullName evidence="5 8">3-dehydroquinate dehydratase</fullName>
        <shortName evidence="8">3-dehydroquinase</shortName>
        <ecNumber evidence="5 8">4.2.1.10</ecNumber>
    </recommendedName>
    <alternativeName>
        <fullName evidence="8">Type II DHQase</fullName>
    </alternativeName>
</protein>
<dbReference type="EMBL" id="CP003924">
    <property type="protein sequence ID" value="AGS34925.1"/>
    <property type="molecule type" value="Genomic_DNA"/>
</dbReference>
<dbReference type="EC" id="4.2.1.10" evidence="5 8"/>
<evidence type="ECO:0000313" key="13">
    <source>
        <dbReference type="Proteomes" id="UP000015388"/>
    </source>
</evidence>
<dbReference type="eggNOG" id="COG0757">
    <property type="taxonomic scope" value="Bacteria"/>
</dbReference>
<evidence type="ECO:0000313" key="12">
    <source>
        <dbReference type="EMBL" id="AGS34925.1"/>
    </source>
</evidence>
<dbReference type="RefSeq" id="WP_020934858.1">
    <property type="nucleotide sequence ID" value="NC_021915.1"/>
</dbReference>
<dbReference type="InterPro" id="IPR036441">
    <property type="entry name" value="DHquinase_II_sf"/>
</dbReference>
<evidence type="ECO:0000256" key="1">
    <source>
        <dbReference type="ARBA" id="ARBA00001864"/>
    </source>
</evidence>
<keyword evidence="7 8" id="KW-0456">Lyase</keyword>
<dbReference type="AlphaFoldDB" id="S5T2T1"/>
<evidence type="ECO:0000256" key="9">
    <source>
        <dbReference type="PIRSR" id="PIRSR001399-1"/>
    </source>
</evidence>
<dbReference type="GO" id="GO:0019631">
    <property type="term" value="P:quinate catabolic process"/>
    <property type="evidence" value="ECO:0007669"/>
    <property type="project" value="TreeGrafter"/>
</dbReference>
<keyword evidence="13" id="KW-1185">Reference proteome</keyword>
<dbReference type="PANTHER" id="PTHR21272">
    <property type="entry name" value="CATABOLIC 3-DEHYDROQUINASE"/>
    <property type="match status" value="1"/>
</dbReference>
<dbReference type="GO" id="GO:0008652">
    <property type="term" value="P:amino acid biosynthetic process"/>
    <property type="evidence" value="ECO:0007669"/>
    <property type="project" value="UniProtKB-KW"/>
</dbReference>
<dbReference type="Gene3D" id="3.40.50.9100">
    <property type="entry name" value="Dehydroquinase, class II"/>
    <property type="match status" value="1"/>
</dbReference>
<keyword evidence="8" id="KW-0028">Amino-acid biosynthesis</keyword>
<dbReference type="Proteomes" id="UP000015388">
    <property type="component" value="Chromosome"/>
</dbReference>
<dbReference type="STRING" id="1224163.B841_07260"/>
<evidence type="ECO:0000256" key="11">
    <source>
        <dbReference type="PIRSR" id="PIRSR001399-3"/>
    </source>
</evidence>
<feature type="binding site" evidence="8 10">
    <location>
        <position position="82"/>
    </location>
    <ligand>
        <name>substrate</name>
    </ligand>
</feature>
<feature type="site" description="Transition state stabilizer" evidence="8 11">
    <location>
        <position position="20"/>
    </location>
</feature>
<sequence>MRPHTVLVLNGPNLNRLGKRQPDVYGATTLADIEADLAAHAQDLGVGLECRQSNHEGDLLDWVHEAADKGWGVIINPGGFTHTSVALRDALAEVADRAGFIEVHISNVHAREEFRHHSFLSPIARGVIAGLGVAGYRYALQDFAGRLSQ</sequence>
<accession>S5T2T1</accession>
<dbReference type="KEGG" id="cmd:B841_07260"/>
<evidence type="ECO:0000256" key="2">
    <source>
        <dbReference type="ARBA" id="ARBA00004902"/>
    </source>
</evidence>
<feature type="active site" description="Proton donor" evidence="8 9">
    <location>
        <position position="104"/>
    </location>
</feature>
<feature type="active site" description="Proton acceptor" evidence="8 9">
    <location>
        <position position="25"/>
    </location>
</feature>
<comment type="catalytic activity">
    <reaction evidence="1 8">
        <text>3-dehydroquinate = 3-dehydroshikimate + H2O</text>
        <dbReference type="Rhea" id="RHEA:21096"/>
        <dbReference type="ChEBI" id="CHEBI:15377"/>
        <dbReference type="ChEBI" id="CHEBI:16630"/>
        <dbReference type="ChEBI" id="CHEBI:32364"/>
        <dbReference type="EC" id="4.2.1.10"/>
    </reaction>
</comment>
<dbReference type="NCBIfam" id="TIGR01088">
    <property type="entry name" value="aroQ"/>
    <property type="match status" value="1"/>
</dbReference>
<feature type="binding site" evidence="8 10">
    <location>
        <begin position="105"/>
        <end position="106"/>
    </location>
    <ligand>
        <name>substrate</name>
    </ligand>
</feature>
<dbReference type="PATRIC" id="fig|1224163.3.peg.1458"/>
<dbReference type="PIRSF" id="PIRSF001399">
    <property type="entry name" value="DHquinase_II"/>
    <property type="match status" value="1"/>
</dbReference>
<evidence type="ECO:0000256" key="10">
    <source>
        <dbReference type="PIRSR" id="PIRSR001399-2"/>
    </source>
</evidence>
<gene>
    <name evidence="8" type="primary">aroQ</name>
    <name evidence="12" type="ORF">B841_07260</name>
</gene>
<comment type="pathway">
    <text evidence="2 8">Metabolic intermediate biosynthesis; chorismate biosynthesis; chorismate from D-erythrose 4-phosphate and phosphoenolpyruvate: step 3/7.</text>
</comment>
<dbReference type="HOGENOM" id="CLU_090968_2_0_11"/>
<dbReference type="PROSITE" id="PS01029">
    <property type="entry name" value="DEHYDROQUINASE_II"/>
    <property type="match status" value="1"/>
</dbReference>
<dbReference type="PANTHER" id="PTHR21272:SF3">
    <property type="entry name" value="CATABOLIC 3-DEHYDROQUINASE"/>
    <property type="match status" value="1"/>
</dbReference>
<evidence type="ECO:0000256" key="6">
    <source>
        <dbReference type="ARBA" id="ARBA00023141"/>
    </source>
</evidence>
<comment type="subunit">
    <text evidence="4 8">Homododecamer.</text>
</comment>
<evidence type="ECO:0000256" key="5">
    <source>
        <dbReference type="ARBA" id="ARBA00012060"/>
    </source>
</evidence>
<reference evidence="12 13" key="1">
    <citation type="submission" date="2012-11" db="EMBL/GenBank/DDBJ databases">
        <title>The complete genome sequence of Corynebacterium maris Coryn-1 (=DSM 45190).</title>
        <authorList>
            <person name="Schaffert L."/>
            <person name="Albersmeier A."/>
            <person name="Kalinowski J."/>
            <person name="Ruckert C."/>
        </authorList>
    </citation>
    <scope>NUCLEOTIDE SEQUENCE [LARGE SCALE GENOMIC DNA]</scope>
    <source>
        <strain evidence="13">Coryn-1</strain>
    </source>
</reference>
<dbReference type="SUPFAM" id="SSF52304">
    <property type="entry name" value="Type II 3-dehydroquinate dehydratase"/>
    <property type="match status" value="1"/>
</dbReference>
<dbReference type="NCBIfam" id="NF003807">
    <property type="entry name" value="PRK05395.1-4"/>
    <property type="match status" value="1"/>
</dbReference>
<dbReference type="OrthoDB" id="9790793at2"/>
<dbReference type="GO" id="GO:0009073">
    <property type="term" value="P:aromatic amino acid family biosynthetic process"/>
    <property type="evidence" value="ECO:0007669"/>
    <property type="project" value="UniProtKB-KW"/>
</dbReference>
<dbReference type="UniPathway" id="UPA00053">
    <property type="reaction ID" value="UER00086"/>
</dbReference>
<name>S5T2T1_9CORY</name>
<dbReference type="GO" id="GO:0003855">
    <property type="term" value="F:3-dehydroquinate dehydratase activity"/>
    <property type="evidence" value="ECO:0007669"/>
    <property type="project" value="UniProtKB-UniRule"/>
</dbReference>
<evidence type="ECO:0000256" key="4">
    <source>
        <dbReference type="ARBA" id="ARBA00011193"/>
    </source>
</evidence>
<feature type="binding site" evidence="8 10">
    <location>
        <position position="115"/>
    </location>
    <ligand>
        <name>substrate</name>
    </ligand>
</feature>